<proteinExistence type="predicted"/>
<protein>
    <submittedName>
        <fullName evidence="1">IS21 family transposase</fullName>
    </submittedName>
</protein>
<name>A0A848M7R5_PAELE</name>
<sequence length="115" mass="13608">MLKMPQQQYIKFLREAEGLTVSEIARQTGVHWRTAKRYADQDNWNESLAKRKSSSPVMGPHMEVVDTWLEEDRLLPRKQRHTGVRIFQRLKEEYAFTGGQRTVLAYVKKRKGEME</sequence>
<organism evidence="1 2">
    <name type="scientific">Paenibacillus lemnae</name>
    <dbReference type="NCBI Taxonomy" id="1330551"/>
    <lineage>
        <taxon>Bacteria</taxon>
        <taxon>Bacillati</taxon>
        <taxon>Bacillota</taxon>
        <taxon>Bacilli</taxon>
        <taxon>Bacillales</taxon>
        <taxon>Paenibacillaceae</taxon>
        <taxon>Paenibacillus</taxon>
    </lineage>
</organism>
<evidence type="ECO:0000313" key="1">
    <source>
        <dbReference type="EMBL" id="NMO96309.1"/>
    </source>
</evidence>
<keyword evidence="2" id="KW-1185">Reference proteome</keyword>
<feature type="non-terminal residue" evidence="1">
    <location>
        <position position="115"/>
    </location>
</feature>
<gene>
    <name evidence="1" type="ORF">HII30_11055</name>
</gene>
<comment type="caution">
    <text evidence="1">The sequence shown here is derived from an EMBL/GenBank/DDBJ whole genome shotgun (WGS) entry which is preliminary data.</text>
</comment>
<accession>A0A848M7R5</accession>
<reference evidence="1 2" key="1">
    <citation type="submission" date="2020-04" db="EMBL/GenBank/DDBJ databases">
        <title>Paenibacillus algicola sp. nov., a novel marine bacterium producing alginate lyase.</title>
        <authorList>
            <person name="Huang H."/>
        </authorList>
    </citation>
    <scope>NUCLEOTIDE SEQUENCE [LARGE SCALE GENOMIC DNA]</scope>
    <source>
        <strain evidence="1 2">L7-75</strain>
    </source>
</reference>
<evidence type="ECO:0000313" key="2">
    <source>
        <dbReference type="Proteomes" id="UP000565468"/>
    </source>
</evidence>
<dbReference type="EMBL" id="JABBPN010000009">
    <property type="protein sequence ID" value="NMO96309.1"/>
    <property type="molecule type" value="Genomic_DNA"/>
</dbReference>
<dbReference type="Proteomes" id="UP000565468">
    <property type="component" value="Unassembled WGS sequence"/>
</dbReference>
<dbReference type="AlphaFoldDB" id="A0A848M7R5"/>